<reference evidence="16" key="1">
    <citation type="journal article" date="2019" name="Int. J. Syst. Evol. Microbiol.">
        <title>The Global Catalogue of Microorganisms (GCM) 10K type strain sequencing project: providing services to taxonomists for standard genome sequencing and annotation.</title>
        <authorList>
            <consortium name="The Broad Institute Genomics Platform"/>
            <consortium name="The Broad Institute Genome Sequencing Center for Infectious Disease"/>
            <person name="Wu L."/>
            <person name="Ma J."/>
        </authorList>
    </citation>
    <scope>NUCLEOTIDE SEQUENCE [LARGE SCALE GENOMIC DNA]</scope>
    <source>
        <strain evidence="16">CGMCC 4.7289</strain>
    </source>
</reference>
<comment type="pathway">
    <text evidence="2 11">Cofactor biosynthesis; (R)-pantothenate biosynthesis; (R)-pantoate from 3-methyl-2-oxobutanoate: step 2/2.</text>
</comment>
<evidence type="ECO:0000256" key="7">
    <source>
        <dbReference type="ARBA" id="ARBA00022857"/>
    </source>
</evidence>
<dbReference type="InterPro" id="IPR003710">
    <property type="entry name" value="ApbA"/>
</dbReference>
<keyword evidence="8 11" id="KW-0560">Oxidoreductase</keyword>
<dbReference type="PANTHER" id="PTHR43765">
    <property type="entry name" value="2-DEHYDROPANTOATE 2-REDUCTASE-RELATED"/>
    <property type="match status" value="1"/>
</dbReference>
<dbReference type="Gene3D" id="1.10.1040.10">
    <property type="entry name" value="N-(1-d-carboxylethyl)-l-norvaline Dehydrogenase, domain 2"/>
    <property type="match status" value="1"/>
</dbReference>
<evidence type="ECO:0000256" key="8">
    <source>
        <dbReference type="ARBA" id="ARBA00023002"/>
    </source>
</evidence>
<dbReference type="InterPro" id="IPR008927">
    <property type="entry name" value="6-PGluconate_DH-like_C_sf"/>
</dbReference>
<evidence type="ECO:0000256" key="1">
    <source>
        <dbReference type="ARBA" id="ARBA00002919"/>
    </source>
</evidence>
<dbReference type="RefSeq" id="WP_253754728.1">
    <property type="nucleotide sequence ID" value="NZ_JAMZDZ010000001.1"/>
</dbReference>
<comment type="similarity">
    <text evidence="3 11">Belongs to the ketopantoate reductase family.</text>
</comment>
<evidence type="ECO:0000256" key="4">
    <source>
        <dbReference type="ARBA" id="ARBA00013014"/>
    </source>
</evidence>
<keyword evidence="16" id="KW-1185">Reference proteome</keyword>
<dbReference type="Pfam" id="PF02558">
    <property type="entry name" value="ApbA"/>
    <property type="match status" value="1"/>
</dbReference>
<name>A0ABV8LK11_9ACTN</name>
<dbReference type="EMBL" id="JBHSAY010000006">
    <property type="protein sequence ID" value="MFC4131312.1"/>
    <property type="molecule type" value="Genomic_DNA"/>
</dbReference>
<dbReference type="EC" id="1.1.1.169" evidence="4 11"/>
<evidence type="ECO:0000259" key="14">
    <source>
        <dbReference type="Pfam" id="PF08546"/>
    </source>
</evidence>
<dbReference type="SUPFAM" id="SSF51735">
    <property type="entry name" value="NAD(P)-binding Rossmann-fold domains"/>
    <property type="match status" value="1"/>
</dbReference>
<keyword evidence="12" id="KW-1133">Transmembrane helix</keyword>
<dbReference type="Proteomes" id="UP001595816">
    <property type="component" value="Unassembled WGS sequence"/>
</dbReference>
<evidence type="ECO:0000256" key="9">
    <source>
        <dbReference type="ARBA" id="ARBA00032024"/>
    </source>
</evidence>
<accession>A0ABV8LK11</accession>
<evidence type="ECO:0000256" key="11">
    <source>
        <dbReference type="RuleBase" id="RU362068"/>
    </source>
</evidence>
<dbReference type="Gene3D" id="3.40.50.720">
    <property type="entry name" value="NAD(P)-binding Rossmann-like Domain"/>
    <property type="match status" value="1"/>
</dbReference>
<evidence type="ECO:0000256" key="6">
    <source>
        <dbReference type="ARBA" id="ARBA00022655"/>
    </source>
</evidence>
<feature type="domain" description="Ketopantoate reductase N-terminal" evidence="13">
    <location>
        <begin position="12"/>
        <end position="146"/>
    </location>
</feature>
<sequence>MSHPRPYPVRYVVLGAGAVGGVVGGLLAVAGHEVALLARGDHLAAIRRDGLQVQTPGAVHQLKLDAAVDPAELGLRDGDVVLLAVKGNDTEAALQSVTRTGVRGLTVVCLQNGVANERLALRYFADVYGICVMLPATHLEPGVVRADCAPVPGILDIGRIPSGLDDRAARISADLRSAGFVSELREHIMPWKYCKLLVNLGNGIRAVCVPAERVEELVAEARAEAAAVLDAAGIAYVSEAEDRRRRGDILQLKGSRSGSSSWQSLERGTGSIETDYLNGEIVQLARQLGRPAPLNERTQRWATRFAAERRPPGTLTVEEWLS</sequence>
<dbReference type="NCBIfam" id="TIGR00745">
    <property type="entry name" value="apbA_panE"/>
    <property type="match status" value="1"/>
</dbReference>
<evidence type="ECO:0000256" key="10">
    <source>
        <dbReference type="ARBA" id="ARBA00048793"/>
    </source>
</evidence>
<proteinExistence type="inferred from homology"/>
<evidence type="ECO:0000313" key="15">
    <source>
        <dbReference type="EMBL" id="MFC4131312.1"/>
    </source>
</evidence>
<feature type="transmembrane region" description="Helical" evidence="12">
    <location>
        <begin position="12"/>
        <end position="38"/>
    </location>
</feature>
<dbReference type="InterPro" id="IPR036291">
    <property type="entry name" value="NAD(P)-bd_dom_sf"/>
</dbReference>
<evidence type="ECO:0000256" key="3">
    <source>
        <dbReference type="ARBA" id="ARBA00007870"/>
    </source>
</evidence>
<keyword evidence="7 11" id="KW-0521">NADP</keyword>
<dbReference type="PANTHER" id="PTHR43765:SF2">
    <property type="entry name" value="2-DEHYDROPANTOATE 2-REDUCTASE"/>
    <property type="match status" value="1"/>
</dbReference>
<dbReference type="Pfam" id="PF08546">
    <property type="entry name" value="ApbA_C"/>
    <property type="match status" value="1"/>
</dbReference>
<dbReference type="InterPro" id="IPR013752">
    <property type="entry name" value="KPA_reductase"/>
</dbReference>
<dbReference type="InterPro" id="IPR013328">
    <property type="entry name" value="6PGD_dom2"/>
</dbReference>
<dbReference type="InterPro" id="IPR013332">
    <property type="entry name" value="KPR_N"/>
</dbReference>
<evidence type="ECO:0000313" key="16">
    <source>
        <dbReference type="Proteomes" id="UP001595816"/>
    </source>
</evidence>
<comment type="function">
    <text evidence="1 11">Catalyzes the NADPH-dependent reduction of ketopantoate into pantoic acid.</text>
</comment>
<feature type="domain" description="Ketopantoate reductase C-terminal" evidence="14">
    <location>
        <begin position="209"/>
        <end position="297"/>
    </location>
</feature>
<organism evidence="15 16">
    <name type="scientific">Hamadaea flava</name>
    <dbReference type="NCBI Taxonomy" id="1742688"/>
    <lineage>
        <taxon>Bacteria</taxon>
        <taxon>Bacillati</taxon>
        <taxon>Actinomycetota</taxon>
        <taxon>Actinomycetes</taxon>
        <taxon>Micromonosporales</taxon>
        <taxon>Micromonosporaceae</taxon>
        <taxon>Hamadaea</taxon>
    </lineage>
</organism>
<keyword evidence="6 11" id="KW-0566">Pantothenate biosynthesis</keyword>
<keyword evidence="12" id="KW-0812">Transmembrane</keyword>
<protein>
    <recommendedName>
        <fullName evidence="5 11">2-dehydropantoate 2-reductase</fullName>
        <ecNumber evidence="4 11">1.1.1.169</ecNumber>
    </recommendedName>
    <alternativeName>
        <fullName evidence="9 11">Ketopantoate reductase</fullName>
    </alternativeName>
</protein>
<dbReference type="SUPFAM" id="SSF48179">
    <property type="entry name" value="6-phosphogluconate dehydrogenase C-terminal domain-like"/>
    <property type="match status" value="1"/>
</dbReference>
<gene>
    <name evidence="15" type="ORF">ACFOZ4_11930</name>
</gene>
<evidence type="ECO:0000256" key="12">
    <source>
        <dbReference type="SAM" id="Phobius"/>
    </source>
</evidence>
<comment type="catalytic activity">
    <reaction evidence="10 11">
        <text>(R)-pantoate + NADP(+) = 2-dehydropantoate + NADPH + H(+)</text>
        <dbReference type="Rhea" id="RHEA:16233"/>
        <dbReference type="ChEBI" id="CHEBI:11561"/>
        <dbReference type="ChEBI" id="CHEBI:15378"/>
        <dbReference type="ChEBI" id="CHEBI:15980"/>
        <dbReference type="ChEBI" id="CHEBI:57783"/>
        <dbReference type="ChEBI" id="CHEBI:58349"/>
        <dbReference type="EC" id="1.1.1.169"/>
    </reaction>
</comment>
<keyword evidence="12" id="KW-0472">Membrane</keyword>
<evidence type="ECO:0000256" key="2">
    <source>
        <dbReference type="ARBA" id="ARBA00004994"/>
    </source>
</evidence>
<evidence type="ECO:0000259" key="13">
    <source>
        <dbReference type="Pfam" id="PF02558"/>
    </source>
</evidence>
<evidence type="ECO:0000256" key="5">
    <source>
        <dbReference type="ARBA" id="ARBA00019465"/>
    </source>
</evidence>
<dbReference type="InterPro" id="IPR050838">
    <property type="entry name" value="Ketopantoate_reductase"/>
</dbReference>
<comment type="caution">
    <text evidence="15">The sequence shown here is derived from an EMBL/GenBank/DDBJ whole genome shotgun (WGS) entry which is preliminary data.</text>
</comment>